<feature type="transmembrane region" description="Helical" evidence="8">
    <location>
        <begin position="133"/>
        <end position="157"/>
    </location>
</feature>
<feature type="transmembrane region" description="Helical" evidence="8">
    <location>
        <begin position="341"/>
        <end position="363"/>
    </location>
</feature>
<sequence length="397" mass="42911">MARAPYPIVITILGIVAGLTPLAIDMYLPAIPALGLHFSEPVERVQLSVSVYLLFFGFGQLLFGPLTDAIGRLKVMNGGLMLFGFASLGCIFSHNLEQLLMWRALQAVAGAATSVVTMGMIRDRFKRDEFARAVSFVMLVMQLAPLLAPILGGYLLVFAGWESLFVLLAIVAMVMLLAVSLGLGETLPPERRHSLSFRSAIKTYLTILRHRPCLGLLLVGIMTAGSLFSFIAAAPFVYIEHFGVAPENFGYIFGLNVVLMMICTSFNARYVAKLGARRMLSIGLTIAAFGAVLMLLCQLIAPDWMWGMTIPGVFILGPIGMIAANSTSLALEYFDNAAGSVAALGGFMRFTWGAASSGLISWLHNDTTSPLAFMMISCTSAAVLIFWLQSRATLSRD</sequence>
<feature type="domain" description="Major facilitator superfamily (MFS) profile" evidence="9">
    <location>
        <begin position="6"/>
        <end position="393"/>
    </location>
</feature>
<organism evidence="10 11">
    <name type="scientific">Ferrimonas lipolytica</name>
    <dbReference type="NCBI Taxonomy" id="2724191"/>
    <lineage>
        <taxon>Bacteria</taxon>
        <taxon>Pseudomonadati</taxon>
        <taxon>Pseudomonadota</taxon>
        <taxon>Gammaproteobacteria</taxon>
        <taxon>Alteromonadales</taxon>
        <taxon>Ferrimonadaceae</taxon>
        <taxon>Ferrimonas</taxon>
    </lineage>
</organism>
<name>A0A6H1UEH4_9GAMM</name>
<dbReference type="CDD" id="cd17320">
    <property type="entry name" value="MFS_MdfA_MDR_like"/>
    <property type="match status" value="1"/>
</dbReference>
<keyword evidence="3 8" id="KW-0813">Transport</keyword>
<evidence type="ECO:0000313" key="10">
    <source>
        <dbReference type="EMBL" id="QIZ77507.1"/>
    </source>
</evidence>
<feature type="transmembrane region" description="Helical" evidence="8">
    <location>
        <begin position="249"/>
        <end position="268"/>
    </location>
</feature>
<dbReference type="AlphaFoldDB" id="A0A6H1UEH4"/>
<feature type="transmembrane region" description="Helical" evidence="8">
    <location>
        <begin position="313"/>
        <end position="334"/>
    </location>
</feature>
<dbReference type="NCBIfam" id="NF008314">
    <property type="entry name" value="PRK11102.1"/>
    <property type="match status" value="1"/>
</dbReference>
<dbReference type="GO" id="GO:0005886">
    <property type="term" value="C:plasma membrane"/>
    <property type="evidence" value="ECO:0007669"/>
    <property type="project" value="UniProtKB-SubCell"/>
</dbReference>
<keyword evidence="4" id="KW-1003">Cell membrane</keyword>
<comment type="similarity">
    <text evidence="2 8">Belongs to the major facilitator superfamily. Bcr/CmlA family.</text>
</comment>
<evidence type="ECO:0000256" key="7">
    <source>
        <dbReference type="ARBA" id="ARBA00023136"/>
    </source>
</evidence>
<feature type="transmembrane region" description="Helical" evidence="8">
    <location>
        <begin position="369"/>
        <end position="388"/>
    </location>
</feature>
<reference evidence="10 11" key="1">
    <citation type="submission" date="2020-04" db="EMBL/GenBank/DDBJ databases">
        <title>Ferrimonas sp. S7 isolated from sea water.</title>
        <authorList>
            <person name="Bae S.S."/>
            <person name="Baek K."/>
        </authorList>
    </citation>
    <scope>NUCLEOTIDE SEQUENCE [LARGE SCALE GENOMIC DNA]</scope>
    <source>
        <strain evidence="10 11">S7</strain>
    </source>
</reference>
<feature type="transmembrane region" description="Helical" evidence="8">
    <location>
        <begin position="7"/>
        <end position="24"/>
    </location>
</feature>
<feature type="transmembrane region" description="Helical" evidence="8">
    <location>
        <begin position="100"/>
        <end position="121"/>
    </location>
</feature>
<dbReference type="GO" id="GO:0042910">
    <property type="term" value="F:xenobiotic transmembrane transporter activity"/>
    <property type="evidence" value="ECO:0007669"/>
    <property type="project" value="InterPro"/>
</dbReference>
<evidence type="ECO:0000256" key="2">
    <source>
        <dbReference type="ARBA" id="ARBA00006236"/>
    </source>
</evidence>
<dbReference type="Proteomes" id="UP000501602">
    <property type="component" value="Chromosome"/>
</dbReference>
<dbReference type="KEGG" id="fes:HER31_11780"/>
<dbReference type="RefSeq" id="WP_168660767.1">
    <property type="nucleotide sequence ID" value="NZ_CP051180.1"/>
</dbReference>
<dbReference type="PROSITE" id="PS50850">
    <property type="entry name" value="MFS"/>
    <property type="match status" value="1"/>
</dbReference>
<feature type="transmembrane region" description="Helical" evidence="8">
    <location>
        <begin position="280"/>
        <end position="301"/>
    </location>
</feature>
<dbReference type="NCBIfam" id="TIGR00710">
    <property type="entry name" value="efflux_Bcr_CflA"/>
    <property type="match status" value="1"/>
</dbReference>
<evidence type="ECO:0000256" key="6">
    <source>
        <dbReference type="ARBA" id="ARBA00022989"/>
    </source>
</evidence>
<feature type="transmembrane region" description="Helical" evidence="8">
    <location>
        <begin position="44"/>
        <end position="63"/>
    </location>
</feature>
<feature type="transmembrane region" description="Helical" evidence="8">
    <location>
        <begin position="75"/>
        <end position="94"/>
    </location>
</feature>
<evidence type="ECO:0000313" key="11">
    <source>
        <dbReference type="Proteomes" id="UP000501602"/>
    </source>
</evidence>
<evidence type="ECO:0000256" key="5">
    <source>
        <dbReference type="ARBA" id="ARBA00022692"/>
    </source>
</evidence>
<dbReference type="InterPro" id="IPR004812">
    <property type="entry name" value="Efflux_drug-R_Bcr/CmlA"/>
</dbReference>
<dbReference type="PANTHER" id="PTHR23502">
    <property type="entry name" value="MAJOR FACILITATOR SUPERFAMILY"/>
    <property type="match status" value="1"/>
</dbReference>
<comment type="subcellular location">
    <subcellularLocation>
        <location evidence="8">Cell inner membrane</location>
        <topology evidence="8">Multi-pass membrane protein</topology>
    </subcellularLocation>
    <subcellularLocation>
        <location evidence="1">Cell membrane</location>
        <topology evidence="1">Multi-pass membrane protein</topology>
    </subcellularLocation>
</comment>
<keyword evidence="6 8" id="KW-1133">Transmembrane helix</keyword>
<dbReference type="Pfam" id="PF07690">
    <property type="entry name" value="MFS_1"/>
    <property type="match status" value="1"/>
</dbReference>
<dbReference type="Gene3D" id="1.20.1720.10">
    <property type="entry name" value="Multidrug resistance protein D"/>
    <property type="match status" value="1"/>
</dbReference>
<dbReference type="PANTHER" id="PTHR23502:SF132">
    <property type="entry name" value="POLYAMINE TRANSPORTER 2-RELATED"/>
    <property type="match status" value="1"/>
</dbReference>
<dbReference type="InterPro" id="IPR036259">
    <property type="entry name" value="MFS_trans_sf"/>
</dbReference>
<evidence type="ECO:0000256" key="8">
    <source>
        <dbReference type="RuleBase" id="RU365088"/>
    </source>
</evidence>
<protein>
    <recommendedName>
        <fullName evidence="8">Bcr/CflA family efflux transporter</fullName>
    </recommendedName>
</protein>
<gene>
    <name evidence="10" type="ORF">HER31_11780</name>
</gene>
<dbReference type="EMBL" id="CP051180">
    <property type="protein sequence ID" value="QIZ77507.1"/>
    <property type="molecule type" value="Genomic_DNA"/>
</dbReference>
<dbReference type="SUPFAM" id="SSF103473">
    <property type="entry name" value="MFS general substrate transporter"/>
    <property type="match status" value="1"/>
</dbReference>
<proteinExistence type="inferred from homology"/>
<dbReference type="GO" id="GO:1990961">
    <property type="term" value="P:xenobiotic detoxification by transmembrane export across the plasma membrane"/>
    <property type="evidence" value="ECO:0007669"/>
    <property type="project" value="InterPro"/>
</dbReference>
<dbReference type="GO" id="GO:0015385">
    <property type="term" value="F:sodium:proton antiporter activity"/>
    <property type="evidence" value="ECO:0007669"/>
    <property type="project" value="TreeGrafter"/>
</dbReference>
<feature type="transmembrane region" description="Helical" evidence="8">
    <location>
        <begin position="214"/>
        <end position="237"/>
    </location>
</feature>
<keyword evidence="7 8" id="KW-0472">Membrane</keyword>
<evidence type="ECO:0000256" key="4">
    <source>
        <dbReference type="ARBA" id="ARBA00022475"/>
    </source>
</evidence>
<feature type="transmembrane region" description="Helical" evidence="8">
    <location>
        <begin position="163"/>
        <end position="183"/>
    </location>
</feature>
<evidence type="ECO:0000259" key="9">
    <source>
        <dbReference type="PROSITE" id="PS50850"/>
    </source>
</evidence>
<evidence type="ECO:0000256" key="1">
    <source>
        <dbReference type="ARBA" id="ARBA00004651"/>
    </source>
</evidence>
<keyword evidence="8" id="KW-0997">Cell inner membrane</keyword>
<dbReference type="InterPro" id="IPR020846">
    <property type="entry name" value="MFS_dom"/>
</dbReference>
<keyword evidence="11" id="KW-1185">Reference proteome</keyword>
<dbReference type="InterPro" id="IPR011701">
    <property type="entry name" value="MFS"/>
</dbReference>
<keyword evidence="5 8" id="KW-0812">Transmembrane</keyword>
<accession>A0A6H1UEH4</accession>
<evidence type="ECO:0000256" key="3">
    <source>
        <dbReference type="ARBA" id="ARBA00022448"/>
    </source>
</evidence>